<dbReference type="KEGG" id="aalt:CC77DRAFT_701962"/>
<dbReference type="EMBL" id="PDXD01000069">
    <property type="protein sequence ID" value="RYN64969.1"/>
    <property type="molecule type" value="Genomic_DNA"/>
</dbReference>
<reference evidence="1 3" key="1">
    <citation type="submission" date="2016-05" db="EMBL/GenBank/DDBJ databases">
        <title>Comparative analysis of secretome profiles of manganese(II)-oxidizing ascomycete fungi.</title>
        <authorList>
            <consortium name="DOE Joint Genome Institute"/>
            <person name="Zeiner C.A."/>
            <person name="Purvine S.O."/>
            <person name="Zink E.M."/>
            <person name="Wu S."/>
            <person name="Pasa-Tolic L."/>
            <person name="Chaput D.L."/>
            <person name="Haridas S."/>
            <person name="Grigoriev I.V."/>
            <person name="Santelli C.M."/>
            <person name="Hansel C.M."/>
        </authorList>
    </citation>
    <scope>NUCLEOTIDE SEQUENCE [LARGE SCALE GENOMIC DNA]</scope>
    <source>
        <strain evidence="1 3">SRC1lrK2f</strain>
    </source>
</reference>
<reference evidence="4" key="2">
    <citation type="journal article" date="2019" name="bioRxiv">
        <title>Genomics, evolutionary history and diagnostics of the Alternaria alternata species group including apple and Asian pear pathotypes.</title>
        <authorList>
            <person name="Armitage A.D."/>
            <person name="Cockerton H.M."/>
            <person name="Sreenivasaprasad S."/>
            <person name="Woodhall J.W."/>
            <person name="Lane C.R."/>
            <person name="Harrison R.J."/>
            <person name="Clarkson J.P."/>
        </authorList>
    </citation>
    <scope>NUCLEOTIDE SEQUENCE [LARGE SCALE GENOMIC DNA]</scope>
    <source>
        <strain evidence="4">FERA 1177</strain>
    </source>
</reference>
<name>A0A177DU45_ALTAL</name>
<gene>
    <name evidence="2" type="ORF">AA0117_g12295</name>
    <name evidence="1" type="ORF">CC77DRAFT_701962</name>
</gene>
<dbReference type="VEuPathDB" id="FungiDB:CC77DRAFT_701962"/>
<accession>A0A177DU45</accession>
<dbReference type="STRING" id="5599.A0A177DU45"/>
<dbReference type="Proteomes" id="UP000291422">
    <property type="component" value="Unassembled WGS sequence"/>
</dbReference>
<dbReference type="GeneID" id="29118414"/>
<reference evidence="2" key="3">
    <citation type="journal article" date="2019" name="J. ISSAAS">
        <title>Genomics, evolutionary history and diagnostics of the Alternaria alternata species group including apple and Asian pear pathotypes.</title>
        <authorList>
            <person name="Armitage A.D."/>
            <person name="Cockerton H.M."/>
            <person name="Sreenivasaprasad S."/>
            <person name="Woodhall J."/>
            <person name="Lane C."/>
            <person name="Harrison R.J."/>
            <person name="Clarkson J.P."/>
        </authorList>
    </citation>
    <scope>NUCLEOTIDE SEQUENCE</scope>
    <source>
        <strain evidence="2">FERA 1177</strain>
    </source>
</reference>
<evidence type="ECO:0000313" key="3">
    <source>
        <dbReference type="Proteomes" id="UP000077248"/>
    </source>
</evidence>
<keyword evidence="3" id="KW-1185">Reference proteome</keyword>
<evidence type="ECO:0000313" key="2">
    <source>
        <dbReference type="EMBL" id="RYN64969.1"/>
    </source>
</evidence>
<evidence type="ECO:0000313" key="1">
    <source>
        <dbReference type="EMBL" id="OAG23213.1"/>
    </source>
</evidence>
<organism evidence="1 3">
    <name type="scientific">Alternaria alternata</name>
    <name type="common">Alternaria rot fungus</name>
    <name type="synonym">Torula alternata</name>
    <dbReference type="NCBI Taxonomy" id="5599"/>
    <lineage>
        <taxon>Eukaryota</taxon>
        <taxon>Fungi</taxon>
        <taxon>Dikarya</taxon>
        <taxon>Ascomycota</taxon>
        <taxon>Pezizomycotina</taxon>
        <taxon>Dothideomycetes</taxon>
        <taxon>Pleosporomycetidae</taxon>
        <taxon>Pleosporales</taxon>
        <taxon>Pleosporineae</taxon>
        <taxon>Pleosporaceae</taxon>
        <taxon>Alternaria</taxon>
        <taxon>Alternaria sect. Alternaria</taxon>
        <taxon>Alternaria alternata complex</taxon>
    </lineage>
</organism>
<dbReference type="RefSeq" id="XP_018388634.1">
    <property type="nucleotide sequence ID" value="XM_018532820.1"/>
</dbReference>
<dbReference type="AlphaFoldDB" id="A0A177DU45"/>
<evidence type="ECO:0000313" key="4">
    <source>
        <dbReference type="Proteomes" id="UP000291422"/>
    </source>
</evidence>
<protein>
    <submittedName>
        <fullName evidence="1">Uncharacterized protein</fullName>
    </submittedName>
</protein>
<proteinExistence type="predicted"/>
<dbReference type="Proteomes" id="UP000077248">
    <property type="component" value="Unassembled WGS sequence"/>
</dbReference>
<sequence length="334" mass="36788">MTAEWKERQLQQLAIFHELRQRKVDASAEFEEFPKPAPSQLALLQIYTDVLDENDTARTAAKRISDWVLSVPDRDTCYDISSAYGDVLSVLFGAARELSSQKHLEILADLTVELANLPDVYNDTGKPMVFEEGSVAVQPGEIIKLHSQPRAELWSGLPYLTSGIGNDLRSGPLQFRQVSGNGHDDDQVPSCQSEDMYTNVNTFAALIARRDPPQTSPLCNCVDFAFATFAFLEHGPGTNYDRDAHLAVRAAAAWLVIAGKQVIAAGSPSTKYSYISGSLWEAKGGTNTVDVKRLQFWRSQFQNFREAGRLSDQRAMDATIEATAALDDLIAAQG</sequence>
<dbReference type="InterPro" id="IPR022085">
    <property type="entry name" value="OpdG"/>
</dbReference>
<dbReference type="EMBL" id="KV441473">
    <property type="protein sequence ID" value="OAG23213.1"/>
    <property type="molecule type" value="Genomic_DNA"/>
</dbReference>
<dbReference type="Pfam" id="PF12311">
    <property type="entry name" value="DUF3632"/>
    <property type="match status" value="1"/>
</dbReference>